<feature type="non-terminal residue" evidence="2">
    <location>
        <position position="68"/>
    </location>
</feature>
<accession>A0ABN8STV5</accession>
<comment type="caution">
    <text evidence="2">The sequence shown here is derived from an EMBL/GenBank/DDBJ whole genome shotgun (WGS) entry which is preliminary data.</text>
</comment>
<gene>
    <name evidence="2" type="ORF">PEVE_00029080</name>
</gene>
<dbReference type="EMBL" id="CALNXI010004048">
    <property type="protein sequence ID" value="CAH3194955.1"/>
    <property type="molecule type" value="Genomic_DNA"/>
</dbReference>
<feature type="chain" id="PRO_5045038362" evidence="1">
    <location>
        <begin position="36"/>
        <end position="68"/>
    </location>
</feature>
<name>A0ABN8STV5_9CNID</name>
<feature type="signal peptide" evidence="1">
    <location>
        <begin position="1"/>
        <end position="35"/>
    </location>
</feature>
<proteinExistence type="predicted"/>
<organism evidence="2 3">
    <name type="scientific">Porites evermanni</name>
    <dbReference type="NCBI Taxonomy" id="104178"/>
    <lineage>
        <taxon>Eukaryota</taxon>
        <taxon>Metazoa</taxon>
        <taxon>Cnidaria</taxon>
        <taxon>Anthozoa</taxon>
        <taxon>Hexacorallia</taxon>
        <taxon>Scleractinia</taxon>
        <taxon>Fungiina</taxon>
        <taxon>Poritidae</taxon>
        <taxon>Porites</taxon>
    </lineage>
</organism>
<evidence type="ECO:0000313" key="3">
    <source>
        <dbReference type="Proteomes" id="UP001159427"/>
    </source>
</evidence>
<reference evidence="2 3" key="1">
    <citation type="submission" date="2022-05" db="EMBL/GenBank/DDBJ databases">
        <authorList>
            <consortium name="Genoscope - CEA"/>
            <person name="William W."/>
        </authorList>
    </citation>
    <scope>NUCLEOTIDE SEQUENCE [LARGE SCALE GENOMIC DNA]</scope>
</reference>
<keyword evidence="3" id="KW-1185">Reference proteome</keyword>
<protein>
    <submittedName>
        <fullName evidence="2">Uncharacterized protein</fullName>
    </submittedName>
</protein>
<feature type="non-terminal residue" evidence="2">
    <location>
        <position position="1"/>
    </location>
</feature>
<evidence type="ECO:0000313" key="2">
    <source>
        <dbReference type="EMBL" id="CAH3194955.1"/>
    </source>
</evidence>
<dbReference type="Proteomes" id="UP001159427">
    <property type="component" value="Unassembled WGS sequence"/>
</dbReference>
<keyword evidence="1" id="KW-0732">Signal</keyword>
<evidence type="ECO:0000256" key="1">
    <source>
        <dbReference type="SAM" id="SignalP"/>
    </source>
</evidence>
<sequence length="68" mass="7569">AIKGEIIGSSNAVLDVHSFLLIALCHFLELQLAEGNTREVINVLYRLDHCVFMAHKHKIRQTPGRSSG</sequence>